<feature type="compositionally biased region" description="Low complexity" evidence="6">
    <location>
        <begin position="1213"/>
        <end position="1225"/>
    </location>
</feature>
<sequence>MEMQMQITCKLLEYPAHATDWGTPTVTERVGPNAEDLPAARDQQYELQDFETSKMATNTKSHGHPVGAKPWPWPRSIENTLNFTKTAVTETVKTTGAIESEAQKYRAMMAHSEYNSEIDKLRGSSSDMQRFENELQVHTRDQQTDNILYHIDFDEQEPLLQHLRRLQHRDSTLVEIQNLTDNETTSTSSEITALIWALAYIIHKDINHRISVHSDSLGAIQLARMEAFTNRDAHLVQLLAIMYSHVKEYVDLCHVHAHEMNPWNEVADAAANYARIEDYPHPQPEWANILNASPQRCWEFLLDADNHTKDAYPSFSPGMLKAQRIDTTATTAHLSTPTKSTKTSTEIDVNIATYNIQSGREPGHGARRRKEKIHKLRKTMLNLYMEDLHLIGIQEARTPWGVRSGNDITSTSAYAYHVISGGHDQYNLGCELHILTSKPYGKAGAKDLYFRPDQFTAIGDQGFKQKEDDNGERFHRVLQGSSLIAANTFKSGGQDHYTWDSGKDVHRLDYIVVGHELFDSISYTSVMYGIDTEHDHSQKNDHFPVKVNLAYTVETTYQHGTPKLDTAKLDSETAKNDFQRRLQQIQHPPWETNLNDHTKSIVDQIKDAAYASFKKQHHAPRKPYITEASYALLRFRRTLINNAQTIHNLTAALAAPKKGKRGGPDGNTDDMARAAPRQIARLLHPIMMKMQMMTTEPISAKGGFSTHFSKGQGQLHLQKAYRGILLNNTIGKINSKFLRGLFRDILPDLLMDTQCGAVPHKATDFITHTAYTFLDDCRAQARTGSILFLDLREAFHSVIREFMFQLPTQEDELEDVIDNIEIPICLLPSLRQRLRCPAHLNAHVDDSHLCALVADHHTANWMTAKGADAYVIPRTSTRPGVPYSDAAFNMHFALVLQAIADDAEGAEDGESGHHIRPCDNPLFSTAPHQGGKLTNMSFVDDLTDFNSTTSHSDIIDITKTSAERLCRTAFTYGLKPHPDKTKVIISFNGTGSNVVRSRLAQQNITSIQLSIMSISVQITDQHRLLGTILTNGSMGPEVQNRMRRTEASARALERQILRRRHLLRKTKIKYVHALSTASLTFNHHVWPTLTQTDHQRISNAYSKPYRTDFDFLRTYLDDQRWPTTSKLDPDVFSWARTTPKHFTNSVNLAITNYIRASKDRAHADKLTKVLRPDGPTGADTTPSRDNGACNFICYECGIVTKTKTLSRERSEAKGAGATGPPRAPEAAAAGQMAAPGLAAVPPPPSLWHGGGGWPSGGADAARLSDAVARRDTWAPATAVCGQARAGAVALEAEEDRGDHRLVVTMATTAELMRICAPLYPSIALESAANFGLFLFFSYLSILISTKQQVKTPARAICRMLWSSLTEWAEDTWRVLRRWPHMHEMELGQRFRYCRRLNATICRLSAAIALITITRWFHINNVNGFRYLGYALTCPLMQAELVLLIAPHIPCYRLLAVFSCLITFGMLLTGYIASQFEGPMWKTDFETFYDEALDGNLNSLTTKGWWLMPSTVILCFLSFVQIPILGLVYYCSGGSKNEDLPKGYPKLLTITSLSWLGFPVWWYLSYEGASIITESRWNAVGFVVLNMTSKGGFTLQMLSMVKAWKRQQAQKPKPPAAPEPASAVPKLELQSAPRGAPAAQDTPHVRAAKRIQTGQSLQWFVDAMKKWEPEEPNPSASTAQKAGAGPQGEVERVVITDPRQLNDEQLMQELGKRLVAHGSGGKGTPSHQLNANIRNACTKILEADESDDDE</sequence>
<feature type="transmembrane region" description="Helical" evidence="7">
    <location>
        <begin position="1424"/>
        <end position="1444"/>
    </location>
</feature>
<feature type="domain" description="RNase H type-1" evidence="8">
    <location>
        <begin position="143"/>
        <end position="276"/>
    </location>
</feature>
<dbReference type="InterPro" id="IPR036397">
    <property type="entry name" value="RNaseH_sf"/>
</dbReference>
<dbReference type="PANTHER" id="PTHR47027:SF20">
    <property type="entry name" value="REVERSE TRANSCRIPTASE-LIKE PROTEIN WITH RNA-DIRECTED DNA POLYMERASE DOMAIN"/>
    <property type="match status" value="1"/>
</dbReference>
<evidence type="ECO:0000256" key="3">
    <source>
        <dbReference type="ARBA" id="ARBA00022692"/>
    </source>
</evidence>
<evidence type="ECO:0000256" key="2">
    <source>
        <dbReference type="ARBA" id="ARBA00008130"/>
    </source>
</evidence>
<dbReference type="PROSITE" id="PS50879">
    <property type="entry name" value="RNASE_H_1"/>
    <property type="match status" value="1"/>
</dbReference>
<dbReference type="SUPFAM" id="SSF56219">
    <property type="entry name" value="DNase I-like"/>
    <property type="match status" value="1"/>
</dbReference>
<dbReference type="InterPro" id="IPR001425">
    <property type="entry name" value="Arc/bac/fun_rhodopsins"/>
</dbReference>
<feature type="transmembrane region" description="Helical" evidence="7">
    <location>
        <begin position="1451"/>
        <end position="1472"/>
    </location>
</feature>
<organism evidence="9 10">
    <name type="scientific">Prorocentrum cordatum</name>
    <dbReference type="NCBI Taxonomy" id="2364126"/>
    <lineage>
        <taxon>Eukaryota</taxon>
        <taxon>Sar</taxon>
        <taxon>Alveolata</taxon>
        <taxon>Dinophyceae</taxon>
        <taxon>Prorocentrales</taxon>
        <taxon>Prorocentraceae</taxon>
        <taxon>Prorocentrum</taxon>
    </lineage>
</organism>
<keyword evidence="5 7" id="KW-0472">Membrane</keyword>
<evidence type="ECO:0000259" key="8">
    <source>
        <dbReference type="PROSITE" id="PS50879"/>
    </source>
</evidence>
<dbReference type="SUPFAM" id="SSF53098">
    <property type="entry name" value="Ribonuclease H-like"/>
    <property type="match status" value="1"/>
</dbReference>
<evidence type="ECO:0000313" key="9">
    <source>
        <dbReference type="EMBL" id="CAK0886052.1"/>
    </source>
</evidence>
<keyword evidence="3 7" id="KW-0812">Transmembrane</keyword>
<evidence type="ECO:0000256" key="6">
    <source>
        <dbReference type="SAM" id="MobiDB-lite"/>
    </source>
</evidence>
<feature type="transmembrane region" description="Helical" evidence="7">
    <location>
        <begin position="1542"/>
        <end position="1563"/>
    </location>
</feature>
<protein>
    <recommendedName>
        <fullName evidence="8">RNase H type-1 domain-containing protein</fullName>
    </recommendedName>
</protein>
<comment type="caution">
    <text evidence="9">The sequence shown here is derived from an EMBL/GenBank/DDBJ whole genome shotgun (WGS) entry which is preliminary data.</text>
</comment>
<reference evidence="9" key="1">
    <citation type="submission" date="2023-10" db="EMBL/GenBank/DDBJ databases">
        <authorList>
            <person name="Chen Y."/>
            <person name="Shah S."/>
            <person name="Dougan E. K."/>
            <person name="Thang M."/>
            <person name="Chan C."/>
        </authorList>
    </citation>
    <scope>NUCLEOTIDE SEQUENCE [LARGE SCALE GENOMIC DNA]</scope>
</reference>
<name>A0ABN9WHV2_9DINO</name>
<evidence type="ECO:0000256" key="7">
    <source>
        <dbReference type="SAM" id="Phobius"/>
    </source>
</evidence>
<keyword evidence="4 7" id="KW-1133">Transmembrane helix</keyword>
<feature type="transmembrane region" description="Helical" evidence="7">
    <location>
        <begin position="1322"/>
        <end position="1344"/>
    </location>
</feature>
<evidence type="ECO:0000256" key="1">
    <source>
        <dbReference type="ARBA" id="ARBA00004141"/>
    </source>
</evidence>
<dbReference type="Gene3D" id="1.20.1070.10">
    <property type="entry name" value="Rhodopsin 7-helix transmembrane proteins"/>
    <property type="match status" value="1"/>
</dbReference>
<feature type="transmembrane region" description="Helical" evidence="7">
    <location>
        <begin position="1505"/>
        <end position="1530"/>
    </location>
</feature>
<dbReference type="EMBL" id="CAUYUJ010018749">
    <property type="protein sequence ID" value="CAK0886052.1"/>
    <property type="molecule type" value="Genomic_DNA"/>
</dbReference>
<comment type="similarity">
    <text evidence="2">Belongs to the archaeal/bacterial/fungal opsin family.</text>
</comment>
<dbReference type="Proteomes" id="UP001189429">
    <property type="component" value="Unassembled WGS sequence"/>
</dbReference>
<feature type="transmembrane region" description="Helical" evidence="7">
    <location>
        <begin position="1399"/>
        <end position="1418"/>
    </location>
</feature>
<feature type="region of interest" description="Disordered" evidence="6">
    <location>
        <begin position="1667"/>
        <end position="1688"/>
    </location>
</feature>
<dbReference type="InterPro" id="IPR002156">
    <property type="entry name" value="RNaseH_domain"/>
</dbReference>
<dbReference type="InterPro" id="IPR012337">
    <property type="entry name" value="RNaseH-like_sf"/>
</dbReference>
<evidence type="ECO:0000256" key="4">
    <source>
        <dbReference type="ARBA" id="ARBA00022989"/>
    </source>
</evidence>
<dbReference type="Gene3D" id="3.60.10.10">
    <property type="entry name" value="Endonuclease/exonuclease/phosphatase"/>
    <property type="match status" value="1"/>
</dbReference>
<feature type="transmembrane region" description="Helical" evidence="7">
    <location>
        <begin position="1575"/>
        <end position="1597"/>
    </location>
</feature>
<proteinExistence type="inferred from homology"/>
<dbReference type="InterPro" id="IPR036691">
    <property type="entry name" value="Endo/exonu/phosph_ase_sf"/>
</dbReference>
<gene>
    <name evidence="9" type="ORF">PCOR1329_LOCUS67497</name>
</gene>
<keyword evidence="10" id="KW-1185">Reference proteome</keyword>
<comment type="subcellular location">
    <subcellularLocation>
        <location evidence="1">Membrane</location>
        <topology evidence="1">Multi-pass membrane protein</topology>
    </subcellularLocation>
</comment>
<evidence type="ECO:0000256" key="5">
    <source>
        <dbReference type="ARBA" id="ARBA00023136"/>
    </source>
</evidence>
<dbReference type="SUPFAM" id="SSF81321">
    <property type="entry name" value="Family A G protein-coupled receptor-like"/>
    <property type="match status" value="1"/>
</dbReference>
<accession>A0ABN9WHV2</accession>
<dbReference type="PANTHER" id="PTHR47027">
    <property type="entry name" value="REVERSE TRANSCRIPTASE DOMAIN-CONTAINING PROTEIN"/>
    <property type="match status" value="1"/>
</dbReference>
<dbReference type="Gene3D" id="3.30.420.10">
    <property type="entry name" value="Ribonuclease H-like superfamily/Ribonuclease H"/>
    <property type="match status" value="1"/>
</dbReference>
<feature type="region of interest" description="Disordered" evidence="6">
    <location>
        <begin position="1205"/>
        <end position="1225"/>
    </location>
</feature>
<dbReference type="Pfam" id="PF01036">
    <property type="entry name" value="Bac_rhodopsin"/>
    <property type="match status" value="1"/>
</dbReference>
<evidence type="ECO:0000313" key="10">
    <source>
        <dbReference type="Proteomes" id="UP001189429"/>
    </source>
</evidence>